<organism evidence="1 2">
    <name type="scientific">Candidatus Contendobacter odensis Run_B_J11</name>
    <dbReference type="NCBI Taxonomy" id="1400861"/>
    <lineage>
        <taxon>Bacteria</taxon>
        <taxon>Pseudomonadati</taxon>
        <taxon>Pseudomonadota</taxon>
        <taxon>Gammaproteobacteria</taxon>
        <taxon>Candidatus Competibacteraceae</taxon>
        <taxon>Candidatus Contendibacter</taxon>
    </lineage>
</organism>
<gene>
    <name evidence="1" type="ORF">BN874_290003</name>
</gene>
<protein>
    <submittedName>
        <fullName evidence="1">Uncharacterized protein</fullName>
    </submittedName>
</protein>
<evidence type="ECO:0000313" key="1">
    <source>
        <dbReference type="EMBL" id="CDH45762.1"/>
    </source>
</evidence>
<proteinExistence type="predicted"/>
<sequence length="139" mass="16354">MTARKIQKWLESIIKVKRIQEALENALINDSKMRYELYEYELEEHLDYWKSSMIMDKDDFVFAVTVRRNDVTMALDIAMLLIEKSEEAYINESARERLKELWKNAYSNNIKMLAPQFAKQINSGEIAFTGVKTSDTFKA</sequence>
<dbReference type="EMBL" id="CBTK010000212">
    <property type="protein sequence ID" value="CDH45762.1"/>
    <property type="molecule type" value="Genomic_DNA"/>
</dbReference>
<accession>A0A7U7GCT0</accession>
<evidence type="ECO:0000313" key="2">
    <source>
        <dbReference type="Proteomes" id="UP000019184"/>
    </source>
</evidence>
<dbReference type="AlphaFoldDB" id="A0A7U7GCT0"/>
<comment type="caution">
    <text evidence="1">The sequence shown here is derived from an EMBL/GenBank/DDBJ whole genome shotgun (WGS) entry which is preliminary data.</text>
</comment>
<reference evidence="1 2" key="1">
    <citation type="journal article" date="2014" name="ISME J.">
        <title>Candidatus Competibacter-lineage genomes retrieved from metagenomes reveal functional metabolic diversity.</title>
        <authorList>
            <person name="McIlroy S.J."/>
            <person name="Albertsen M."/>
            <person name="Andresen E.K."/>
            <person name="Saunders A.M."/>
            <person name="Kristiansen R."/>
            <person name="Stokholm-Bjerregaard M."/>
            <person name="Nielsen K.L."/>
            <person name="Nielsen P.H."/>
        </authorList>
    </citation>
    <scope>NUCLEOTIDE SEQUENCE [LARGE SCALE GENOMIC DNA]</scope>
    <source>
        <strain evidence="1 2">Run_B_J11</strain>
    </source>
</reference>
<dbReference type="Proteomes" id="UP000019184">
    <property type="component" value="Unassembled WGS sequence"/>
</dbReference>
<keyword evidence="2" id="KW-1185">Reference proteome</keyword>
<name>A0A7U7GCT0_9GAMM</name>